<evidence type="ECO:0000259" key="6">
    <source>
        <dbReference type="PROSITE" id="PS50966"/>
    </source>
</evidence>
<dbReference type="SMART" id="SM00575">
    <property type="entry name" value="ZnF_PMZ"/>
    <property type="match status" value="1"/>
</dbReference>
<evidence type="ECO:0000313" key="7">
    <source>
        <dbReference type="EMBL" id="GEW17643.1"/>
    </source>
</evidence>
<keyword evidence="2 4" id="KW-0863">Zinc-finger</keyword>
<evidence type="ECO:0000256" key="2">
    <source>
        <dbReference type="ARBA" id="ARBA00022771"/>
    </source>
</evidence>
<feature type="domain" description="SWIM-type" evidence="6">
    <location>
        <begin position="282"/>
        <end position="314"/>
    </location>
</feature>
<dbReference type="EMBL" id="BKCJ010047988">
    <property type="protein sequence ID" value="GEW17643.1"/>
    <property type="molecule type" value="Genomic_DNA"/>
</dbReference>
<dbReference type="AlphaFoldDB" id="A0A699GT94"/>
<dbReference type="InterPro" id="IPR036875">
    <property type="entry name" value="Znf_CCHC_sf"/>
</dbReference>
<feature type="compositionally biased region" description="Polar residues" evidence="5">
    <location>
        <begin position="394"/>
        <end position="403"/>
    </location>
</feature>
<dbReference type="PROSITE" id="PS50966">
    <property type="entry name" value="ZF_SWIM"/>
    <property type="match status" value="1"/>
</dbReference>
<dbReference type="InterPro" id="IPR006564">
    <property type="entry name" value="Znf_PMZ"/>
</dbReference>
<sequence length="466" mass="52154">MLCEWRVRKKGRESNPYEYYRDFPNVFCLKINHGGTFTTPPKIRYKGGKVNWVDDIDSDIFSIVEVTSMMKELGYENPCMAYYYKKPNTYLDNGLTELAVDKDVCEMLIKNCKIPLCALKDQLHKKFKVGVSKQKVFRAKNIAYERVVATTIQKFDKRMKEMKHHNIEAYEWLRKIPPQHWARCYFSGREKSNILLNNMCEVLNRQLVDGRDKPIITCLEYIREYIIKRIVNVQKVQDKFDEPLTPNAAKIFKLIEKAAAKLKVDWNGSDLYQVTCPWGDQFVVNMSERVCSCRKWELSGIPCTHAKKSDVPTTIIPPKSHPQIGRPPKKRKKSAAELANEIMKSNKMTRSGKSVTCSLCKQVGHNQRGCKSKKSGDVGAGSQGSGDAGVGGSHTTYATQSSVGRVCKSQKSGHVGAGLQRGGDAGVGGSQATQTTQSSVGRAQHPSFLHASPTKMTKSSANTGGP</sequence>
<accession>A0A699GT94</accession>
<name>A0A699GT94_TANCI</name>
<evidence type="ECO:0000256" key="3">
    <source>
        <dbReference type="ARBA" id="ARBA00022833"/>
    </source>
</evidence>
<dbReference type="InterPro" id="IPR007527">
    <property type="entry name" value="Znf_SWIM"/>
</dbReference>
<keyword evidence="1" id="KW-0479">Metal-binding</keyword>
<proteinExistence type="predicted"/>
<dbReference type="InterPro" id="IPR058594">
    <property type="entry name" value="PB1-like_dom_pln"/>
</dbReference>
<evidence type="ECO:0000256" key="1">
    <source>
        <dbReference type="ARBA" id="ARBA00022723"/>
    </source>
</evidence>
<protein>
    <recommendedName>
        <fullName evidence="6">SWIM-type domain-containing protein</fullName>
    </recommendedName>
</protein>
<dbReference type="PANTHER" id="PTHR31973">
    <property type="entry name" value="POLYPROTEIN, PUTATIVE-RELATED"/>
    <property type="match status" value="1"/>
</dbReference>
<evidence type="ECO:0000256" key="5">
    <source>
        <dbReference type="SAM" id="MobiDB-lite"/>
    </source>
</evidence>
<dbReference type="GO" id="GO:0003676">
    <property type="term" value="F:nucleic acid binding"/>
    <property type="evidence" value="ECO:0007669"/>
    <property type="project" value="InterPro"/>
</dbReference>
<reference evidence="7" key="1">
    <citation type="journal article" date="2019" name="Sci. Rep.">
        <title>Draft genome of Tanacetum cinerariifolium, the natural source of mosquito coil.</title>
        <authorList>
            <person name="Yamashiro T."/>
            <person name="Shiraishi A."/>
            <person name="Satake H."/>
            <person name="Nakayama K."/>
        </authorList>
    </citation>
    <scope>NUCLEOTIDE SEQUENCE</scope>
</reference>
<feature type="compositionally biased region" description="Gly residues" evidence="5">
    <location>
        <begin position="378"/>
        <end position="392"/>
    </location>
</feature>
<keyword evidence="3" id="KW-0862">Zinc</keyword>
<feature type="compositionally biased region" description="Polar residues" evidence="5">
    <location>
        <begin position="454"/>
        <end position="466"/>
    </location>
</feature>
<dbReference type="PANTHER" id="PTHR31973:SF190">
    <property type="entry name" value="MULE TRANSPOSASE DOMAIN-CONTAINING PROTEIN"/>
    <property type="match status" value="1"/>
</dbReference>
<feature type="region of interest" description="Disordered" evidence="5">
    <location>
        <begin position="310"/>
        <end position="333"/>
    </location>
</feature>
<dbReference type="SUPFAM" id="SSF57756">
    <property type="entry name" value="Retrovirus zinc finger-like domains"/>
    <property type="match status" value="1"/>
</dbReference>
<dbReference type="GO" id="GO:0008270">
    <property type="term" value="F:zinc ion binding"/>
    <property type="evidence" value="ECO:0007669"/>
    <property type="project" value="UniProtKB-KW"/>
</dbReference>
<dbReference type="Pfam" id="PF26130">
    <property type="entry name" value="PB1-like"/>
    <property type="match status" value="1"/>
</dbReference>
<gene>
    <name evidence="7" type="ORF">Tci_189619</name>
</gene>
<dbReference type="Pfam" id="PF04434">
    <property type="entry name" value="SWIM"/>
    <property type="match status" value="1"/>
</dbReference>
<organism evidence="7">
    <name type="scientific">Tanacetum cinerariifolium</name>
    <name type="common">Dalmatian daisy</name>
    <name type="synonym">Chrysanthemum cinerariifolium</name>
    <dbReference type="NCBI Taxonomy" id="118510"/>
    <lineage>
        <taxon>Eukaryota</taxon>
        <taxon>Viridiplantae</taxon>
        <taxon>Streptophyta</taxon>
        <taxon>Embryophyta</taxon>
        <taxon>Tracheophyta</taxon>
        <taxon>Spermatophyta</taxon>
        <taxon>Magnoliopsida</taxon>
        <taxon>eudicotyledons</taxon>
        <taxon>Gunneridae</taxon>
        <taxon>Pentapetalae</taxon>
        <taxon>asterids</taxon>
        <taxon>campanulids</taxon>
        <taxon>Asterales</taxon>
        <taxon>Asteraceae</taxon>
        <taxon>Asteroideae</taxon>
        <taxon>Anthemideae</taxon>
        <taxon>Anthemidinae</taxon>
        <taxon>Tanacetum</taxon>
    </lineage>
</organism>
<comment type="caution">
    <text evidence="7">The sequence shown here is derived from an EMBL/GenBank/DDBJ whole genome shotgun (WGS) entry which is preliminary data.</text>
</comment>
<evidence type="ECO:0000256" key="4">
    <source>
        <dbReference type="PROSITE-ProRule" id="PRU00325"/>
    </source>
</evidence>
<feature type="compositionally biased region" description="Gly residues" evidence="5">
    <location>
        <begin position="415"/>
        <end position="429"/>
    </location>
</feature>
<feature type="compositionally biased region" description="Polar residues" evidence="5">
    <location>
        <begin position="430"/>
        <end position="441"/>
    </location>
</feature>
<feature type="region of interest" description="Disordered" evidence="5">
    <location>
        <begin position="366"/>
        <end position="466"/>
    </location>
</feature>